<feature type="domain" description="Ribosomal protein eL8/eL30/eS12/Gadd45" evidence="1">
    <location>
        <begin position="7"/>
        <end position="92"/>
    </location>
</feature>
<dbReference type="SUPFAM" id="SSF55315">
    <property type="entry name" value="L30e-like"/>
    <property type="match status" value="1"/>
</dbReference>
<dbReference type="RefSeq" id="WP_249317852.1">
    <property type="nucleotide sequence ID" value="NZ_JACRSN010000001.1"/>
</dbReference>
<dbReference type="Proteomes" id="UP000651482">
    <property type="component" value="Unassembled WGS sequence"/>
</dbReference>
<reference evidence="2" key="1">
    <citation type="submission" date="2020-08" db="EMBL/GenBank/DDBJ databases">
        <title>Genome public.</title>
        <authorList>
            <person name="Liu C."/>
            <person name="Sun Q."/>
        </authorList>
    </citation>
    <scope>NUCLEOTIDE SEQUENCE</scope>
    <source>
        <strain evidence="2">NSJ-40</strain>
    </source>
</reference>
<comment type="caution">
    <text evidence="2">The sequence shown here is derived from an EMBL/GenBank/DDBJ whole genome shotgun (WGS) entry which is preliminary data.</text>
</comment>
<dbReference type="AlphaFoldDB" id="A0A926D741"/>
<evidence type="ECO:0000313" key="2">
    <source>
        <dbReference type="EMBL" id="MBC8532642.1"/>
    </source>
</evidence>
<dbReference type="InterPro" id="IPR004038">
    <property type="entry name" value="Ribosomal_eL8/eL30/eS12/Gad45"/>
</dbReference>
<organism evidence="2 3">
    <name type="scientific">Yeguia hominis</name>
    <dbReference type="NCBI Taxonomy" id="2763662"/>
    <lineage>
        <taxon>Bacteria</taxon>
        <taxon>Bacillati</taxon>
        <taxon>Bacillota</taxon>
        <taxon>Clostridia</taxon>
        <taxon>Eubacteriales</taxon>
        <taxon>Yeguiaceae</taxon>
        <taxon>Yeguia</taxon>
    </lineage>
</organism>
<dbReference type="Pfam" id="PF01248">
    <property type="entry name" value="Ribosomal_L7Ae"/>
    <property type="match status" value="1"/>
</dbReference>
<keyword evidence="3" id="KW-1185">Reference proteome</keyword>
<protein>
    <submittedName>
        <fullName evidence="2">Ribosomal L7Ae/L30e/S12e/Gadd45 family protein</fullName>
    </submittedName>
</protein>
<dbReference type="EMBL" id="JACRSN010000001">
    <property type="protein sequence ID" value="MBC8532642.1"/>
    <property type="molecule type" value="Genomic_DNA"/>
</dbReference>
<accession>A0A926D741</accession>
<sequence length="124" mass="13421">MERKLLSFLGIARKAGKLCLGQDVAVESIRSGNAALLVLSNDISGKSGAKIRRVAEEFAIPILQIPAGMDQLERMLGKRAGILAVTDAGFAKRILELARESGIFQDETSEEEISTRKQGEEHAI</sequence>
<name>A0A926D741_9FIRM</name>
<evidence type="ECO:0000259" key="1">
    <source>
        <dbReference type="Pfam" id="PF01248"/>
    </source>
</evidence>
<dbReference type="InterPro" id="IPR029064">
    <property type="entry name" value="Ribosomal_eL30-like_sf"/>
</dbReference>
<gene>
    <name evidence="2" type="ORF">IAG03_01215</name>
</gene>
<dbReference type="Gene3D" id="3.30.1330.30">
    <property type="match status" value="1"/>
</dbReference>
<evidence type="ECO:0000313" key="3">
    <source>
        <dbReference type="Proteomes" id="UP000651482"/>
    </source>
</evidence>
<proteinExistence type="predicted"/>